<dbReference type="SUPFAM" id="SSF52540">
    <property type="entry name" value="P-loop containing nucleoside triphosphate hydrolases"/>
    <property type="match status" value="1"/>
</dbReference>
<organism evidence="11 12">
    <name type="scientific">Abyssibacter profundi</name>
    <dbReference type="NCBI Taxonomy" id="2182787"/>
    <lineage>
        <taxon>Bacteria</taxon>
        <taxon>Pseudomonadati</taxon>
        <taxon>Pseudomonadota</taxon>
        <taxon>Gammaproteobacteria</taxon>
        <taxon>Chromatiales</taxon>
        <taxon>Oceanococcaceae</taxon>
        <taxon>Abyssibacter</taxon>
    </lineage>
</organism>
<dbReference type="AlphaFoldDB" id="A0A363UNY5"/>
<evidence type="ECO:0000256" key="9">
    <source>
        <dbReference type="ARBA" id="ARBA00022842"/>
    </source>
</evidence>
<dbReference type="InterPro" id="IPR003442">
    <property type="entry name" value="T6A_TsaE"/>
</dbReference>
<evidence type="ECO:0000256" key="6">
    <source>
        <dbReference type="ARBA" id="ARBA00022723"/>
    </source>
</evidence>
<dbReference type="GO" id="GO:0016740">
    <property type="term" value="F:transferase activity"/>
    <property type="evidence" value="ECO:0007669"/>
    <property type="project" value="UniProtKB-KW"/>
</dbReference>
<dbReference type="InterPro" id="IPR027417">
    <property type="entry name" value="P-loop_NTPase"/>
</dbReference>
<dbReference type="RefSeq" id="WP_109719228.1">
    <property type="nucleotide sequence ID" value="NZ_QEQK01000003.1"/>
</dbReference>
<evidence type="ECO:0000313" key="12">
    <source>
        <dbReference type="Proteomes" id="UP000251800"/>
    </source>
</evidence>
<evidence type="ECO:0000256" key="3">
    <source>
        <dbReference type="ARBA" id="ARBA00019010"/>
    </source>
</evidence>
<keyword evidence="6" id="KW-0479">Metal-binding</keyword>
<evidence type="ECO:0000256" key="5">
    <source>
        <dbReference type="ARBA" id="ARBA00022694"/>
    </source>
</evidence>
<evidence type="ECO:0000256" key="8">
    <source>
        <dbReference type="ARBA" id="ARBA00022840"/>
    </source>
</evidence>
<evidence type="ECO:0000256" key="1">
    <source>
        <dbReference type="ARBA" id="ARBA00004496"/>
    </source>
</evidence>
<dbReference type="Gene3D" id="3.40.50.300">
    <property type="entry name" value="P-loop containing nucleotide triphosphate hydrolases"/>
    <property type="match status" value="1"/>
</dbReference>
<dbReference type="EMBL" id="QEQK01000003">
    <property type="protein sequence ID" value="PWN57148.1"/>
    <property type="molecule type" value="Genomic_DNA"/>
</dbReference>
<comment type="similarity">
    <text evidence="2">Belongs to the TsaE family.</text>
</comment>
<keyword evidence="7" id="KW-0547">Nucleotide-binding</keyword>
<reference evidence="11 12" key="1">
    <citation type="submission" date="2018-05" db="EMBL/GenBank/DDBJ databases">
        <title>Abyssibacter profundi OUC007T gen. nov., sp. nov, a marine bacterium isolated from seawater of the Mariana Trench.</title>
        <authorList>
            <person name="Zhou S."/>
        </authorList>
    </citation>
    <scope>NUCLEOTIDE SEQUENCE [LARGE SCALE GENOMIC DNA]</scope>
    <source>
        <strain evidence="11 12">OUC007</strain>
    </source>
</reference>
<accession>A0A363UNY5</accession>
<dbReference type="GO" id="GO:0002949">
    <property type="term" value="P:tRNA threonylcarbamoyladenosine modification"/>
    <property type="evidence" value="ECO:0007669"/>
    <property type="project" value="InterPro"/>
</dbReference>
<dbReference type="GO" id="GO:0046872">
    <property type="term" value="F:metal ion binding"/>
    <property type="evidence" value="ECO:0007669"/>
    <property type="project" value="UniProtKB-KW"/>
</dbReference>
<dbReference type="PANTHER" id="PTHR33540:SF2">
    <property type="entry name" value="TRNA THREONYLCARBAMOYLADENOSINE BIOSYNTHESIS PROTEIN TSAE"/>
    <property type="match status" value="1"/>
</dbReference>
<protein>
    <recommendedName>
        <fullName evidence="3">tRNA threonylcarbamoyladenosine biosynthesis protein TsaE</fullName>
    </recommendedName>
    <alternativeName>
        <fullName evidence="10">t(6)A37 threonylcarbamoyladenosine biosynthesis protein TsaE</fullName>
    </alternativeName>
</protein>
<evidence type="ECO:0000313" key="11">
    <source>
        <dbReference type="EMBL" id="PWN57148.1"/>
    </source>
</evidence>
<gene>
    <name evidence="11" type="ORF">DEH80_04265</name>
</gene>
<evidence type="ECO:0000256" key="7">
    <source>
        <dbReference type="ARBA" id="ARBA00022741"/>
    </source>
</evidence>
<keyword evidence="12" id="KW-1185">Reference proteome</keyword>
<proteinExistence type="inferred from homology"/>
<keyword evidence="5" id="KW-0819">tRNA processing</keyword>
<name>A0A363UNY5_9GAMM</name>
<keyword evidence="9" id="KW-0460">Magnesium</keyword>
<keyword evidence="11" id="KW-0808">Transferase</keyword>
<dbReference type="GO" id="GO:0005737">
    <property type="term" value="C:cytoplasm"/>
    <property type="evidence" value="ECO:0007669"/>
    <property type="project" value="UniProtKB-SubCell"/>
</dbReference>
<evidence type="ECO:0000256" key="10">
    <source>
        <dbReference type="ARBA" id="ARBA00032441"/>
    </source>
</evidence>
<dbReference type="Pfam" id="PF02367">
    <property type="entry name" value="TsaE"/>
    <property type="match status" value="1"/>
</dbReference>
<evidence type="ECO:0000256" key="4">
    <source>
        <dbReference type="ARBA" id="ARBA00022490"/>
    </source>
</evidence>
<keyword evidence="8" id="KW-0067">ATP-binding</keyword>
<dbReference type="NCBIfam" id="TIGR00150">
    <property type="entry name" value="T6A_YjeE"/>
    <property type="match status" value="1"/>
</dbReference>
<keyword evidence="4" id="KW-0963">Cytoplasm</keyword>
<evidence type="ECO:0000256" key="2">
    <source>
        <dbReference type="ARBA" id="ARBA00007599"/>
    </source>
</evidence>
<comment type="subcellular location">
    <subcellularLocation>
        <location evidence="1">Cytoplasm</location>
    </subcellularLocation>
</comment>
<dbReference type="GO" id="GO:0005524">
    <property type="term" value="F:ATP binding"/>
    <property type="evidence" value="ECO:0007669"/>
    <property type="project" value="UniProtKB-KW"/>
</dbReference>
<sequence length="161" mass="17625">MTTVINFDLPDEAATRALGAALLDQAPDAGGRTLWVALHGPLGAGKSTLVRGALAALGWDGPVPSPTYTLVEPYTVDREVWHLDLYRLGDASEWDELGVEDAAPDCLLIEWPERIPELASRFDLHVSLDYREASRVVQLQASSPTGAQWLSRLRGYFQPIT</sequence>
<dbReference type="PANTHER" id="PTHR33540">
    <property type="entry name" value="TRNA THREONYLCARBAMOYLADENOSINE BIOSYNTHESIS PROTEIN TSAE"/>
    <property type="match status" value="1"/>
</dbReference>
<dbReference type="OrthoDB" id="9800307at2"/>
<comment type="caution">
    <text evidence="11">The sequence shown here is derived from an EMBL/GenBank/DDBJ whole genome shotgun (WGS) entry which is preliminary data.</text>
</comment>
<dbReference type="Proteomes" id="UP000251800">
    <property type="component" value="Unassembled WGS sequence"/>
</dbReference>